<accession>A0ABU3RNG5</accession>
<protein>
    <recommendedName>
        <fullName evidence="3">tRNA nuclease CdiA C-terminal domain-containing protein</fullName>
    </recommendedName>
</protein>
<organism evidence="1 2">
    <name type="scientific">Paenibacillus violae</name>
    <dbReference type="NCBI Taxonomy" id="3077234"/>
    <lineage>
        <taxon>Bacteria</taxon>
        <taxon>Bacillati</taxon>
        <taxon>Bacillota</taxon>
        <taxon>Bacilli</taxon>
        <taxon>Bacillales</taxon>
        <taxon>Paenibacillaceae</taxon>
        <taxon>Paenibacillus</taxon>
    </lineage>
</organism>
<evidence type="ECO:0000313" key="1">
    <source>
        <dbReference type="EMBL" id="MDU0205834.1"/>
    </source>
</evidence>
<comment type="caution">
    <text evidence="1">The sequence shown here is derived from an EMBL/GenBank/DDBJ whole genome shotgun (WGS) entry which is preliminary data.</text>
</comment>
<proteinExistence type="predicted"/>
<dbReference type="RefSeq" id="WP_315955707.1">
    <property type="nucleotide sequence ID" value="NZ_JAWCUD010000016.1"/>
</dbReference>
<keyword evidence="2" id="KW-1185">Reference proteome</keyword>
<dbReference type="Proteomes" id="UP001260980">
    <property type="component" value="Unassembled WGS sequence"/>
</dbReference>
<gene>
    <name evidence="1" type="ORF">RQP52_32630</name>
</gene>
<reference evidence="1 2" key="1">
    <citation type="submission" date="2023-10" db="EMBL/GenBank/DDBJ databases">
        <title>Paenibacillus strain PFR10 Genome sequencing and assembly.</title>
        <authorList>
            <person name="Kim I."/>
        </authorList>
    </citation>
    <scope>NUCLEOTIDE SEQUENCE [LARGE SCALE GENOMIC DNA]</scope>
    <source>
        <strain evidence="1 2">PFR10</strain>
    </source>
</reference>
<name>A0ABU3RNG5_9BACL</name>
<evidence type="ECO:0008006" key="3">
    <source>
        <dbReference type="Google" id="ProtNLM"/>
    </source>
</evidence>
<dbReference type="EMBL" id="JAWCUD010000016">
    <property type="protein sequence ID" value="MDU0205834.1"/>
    <property type="molecule type" value="Genomic_DNA"/>
</dbReference>
<sequence>MPSINSQLNKPDPFIINKNQCEDIIYSYLQERGFDFKVVDSRNDADLHAVKLGRKLLIEARGNQAMGHDINTVFDSTQIGIHIAEQIQLILKLYESVDEHTILVIANPDIPRIRQQVERISKALSDLKIASLWVQKDKKNVIVEYPHILTEPMKQLGF</sequence>
<evidence type="ECO:0000313" key="2">
    <source>
        <dbReference type="Proteomes" id="UP001260980"/>
    </source>
</evidence>